<feature type="chain" id="PRO_5001590693" evidence="1">
    <location>
        <begin position="19"/>
        <end position="185"/>
    </location>
</feature>
<dbReference type="EMBL" id="HG934468">
    <property type="protein sequence ID" value="CDN31580.1"/>
    <property type="molecule type" value="Genomic_DNA"/>
</dbReference>
<dbReference type="Proteomes" id="UP000027616">
    <property type="component" value="Chromosome I"/>
</dbReference>
<sequence length="185" mass="21298">MKSFFTILITLCTLSTWAQPRFTTIEEVVEVINSKKFMIQIDRINGVSNSLYEQFGGQYFRVKPDVMDVRLAYLTREQMMGENLSDFFSAPMIEQMGEEYKMKECAIAKNRMSATTTLSSNARVRGYYFTVSYQIVAYANGTVDLTASSIWSSLRISYRGKLVKIESAEQPQLEIRIEEVINIER</sequence>
<organism evidence="2 3">
    <name type="scientific">Mucinivorans hirudinis</name>
    <dbReference type="NCBI Taxonomy" id="1433126"/>
    <lineage>
        <taxon>Bacteria</taxon>
        <taxon>Pseudomonadati</taxon>
        <taxon>Bacteroidota</taxon>
        <taxon>Bacteroidia</taxon>
        <taxon>Bacteroidales</taxon>
        <taxon>Rikenellaceae</taxon>
        <taxon>Mucinivorans</taxon>
    </lineage>
</organism>
<dbReference type="HOGENOM" id="CLU_1459773_0_0_10"/>
<evidence type="ECO:0000313" key="2">
    <source>
        <dbReference type="EMBL" id="CDN31580.1"/>
    </source>
</evidence>
<evidence type="ECO:0000313" key="3">
    <source>
        <dbReference type="Proteomes" id="UP000027616"/>
    </source>
</evidence>
<dbReference type="KEGG" id="rbc:BN938_1493"/>
<keyword evidence="3" id="KW-1185">Reference proteome</keyword>
<dbReference type="AlphaFoldDB" id="A0A060R860"/>
<keyword evidence="1" id="KW-0732">Signal</keyword>
<gene>
    <name evidence="2" type="ORF">BN938_1493</name>
</gene>
<feature type="signal peptide" evidence="1">
    <location>
        <begin position="1"/>
        <end position="18"/>
    </location>
</feature>
<name>A0A060R860_9BACT</name>
<proteinExistence type="predicted"/>
<reference evidence="2 3" key="1">
    <citation type="journal article" date="2015" name="Genome Announc.">
        <title>Complete Genome Sequence of the Novel Leech Symbiont Mucinivorans hirudinis M3T.</title>
        <authorList>
            <person name="Nelson M.C."/>
            <person name="Bomar L."/>
            <person name="Graf J."/>
        </authorList>
    </citation>
    <scope>NUCLEOTIDE SEQUENCE [LARGE SCALE GENOMIC DNA]</scope>
    <source>
        <strain evidence="3">M3</strain>
    </source>
</reference>
<evidence type="ECO:0000256" key="1">
    <source>
        <dbReference type="SAM" id="SignalP"/>
    </source>
</evidence>
<dbReference type="STRING" id="1433126.BN938_1493"/>
<accession>A0A060R860</accession>
<protein>
    <submittedName>
        <fullName evidence="2">Uncharacterized protein</fullName>
    </submittedName>
</protein>